<evidence type="ECO:0008006" key="4">
    <source>
        <dbReference type="Google" id="ProtNLM"/>
    </source>
</evidence>
<evidence type="ECO:0000256" key="1">
    <source>
        <dbReference type="SAM" id="MobiDB-lite"/>
    </source>
</evidence>
<feature type="region of interest" description="Disordered" evidence="1">
    <location>
        <begin position="50"/>
        <end position="73"/>
    </location>
</feature>
<comment type="caution">
    <text evidence="2">The sequence shown here is derived from an EMBL/GenBank/DDBJ whole genome shotgun (WGS) entry which is preliminary data.</text>
</comment>
<protein>
    <recommendedName>
        <fullName evidence="4">Glycerol-3-phosphate dehydrogenase</fullName>
    </recommendedName>
</protein>
<evidence type="ECO:0000313" key="2">
    <source>
        <dbReference type="EMBL" id="MCV2866502.1"/>
    </source>
</evidence>
<organism evidence="2 3">
    <name type="scientific">Albidovulum sediminicola</name>
    <dbReference type="NCBI Taxonomy" id="2984331"/>
    <lineage>
        <taxon>Bacteria</taxon>
        <taxon>Pseudomonadati</taxon>
        <taxon>Pseudomonadota</taxon>
        <taxon>Alphaproteobacteria</taxon>
        <taxon>Rhodobacterales</taxon>
        <taxon>Paracoccaceae</taxon>
        <taxon>Albidovulum</taxon>
    </lineage>
</organism>
<accession>A0ABT2Z5S4</accession>
<gene>
    <name evidence="2" type="ORF">OE647_17425</name>
</gene>
<evidence type="ECO:0000313" key="3">
    <source>
        <dbReference type="Proteomes" id="UP001652503"/>
    </source>
</evidence>
<dbReference type="EMBL" id="JAOWLA010000019">
    <property type="protein sequence ID" value="MCV2866502.1"/>
    <property type="molecule type" value="Genomic_DNA"/>
</dbReference>
<proteinExistence type="predicted"/>
<dbReference type="Proteomes" id="UP001652503">
    <property type="component" value="Unassembled WGS sequence"/>
</dbReference>
<keyword evidence="3" id="KW-1185">Reference proteome</keyword>
<name>A0ABT2Z5S4_9RHOB</name>
<dbReference type="RefSeq" id="WP_263723031.1">
    <property type="nucleotide sequence ID" value="NZ_JAOWLA010000019.1"/>
</dbReference>
<feature type="region of interest" description="Disordered" evidence="1">
    <location>
        <begin position="92"/>
        <end position="229"/>
    </location>
</feature>
<reference evidence="2 3" key="1">
    <citation type="submission" date="2022-10" db="EMBL/GenBank/DDBJ databases">
        <title>Defluviimonas sp. nov., isolated from ocean surface water.</title>
        <authorList>
            <person name="He W."/>
            <person name="Wang L."/>
            <person name="Zhang D.-F."/>
        </authorList>
    </citation>
    <scope>NUCLEOTIDE SEQUENCE [LARGE SCALE GENOMIC DNA]</scope>
    <source>
        <strain evidence="2 3">WL0075</strain>
    </source>
</reference>
<feature type="compositionally biased region" description="Acidic residues" evidence="1">
    <location>
        <begin position="198"/>
        <end position="213"/>
    </location>
</feature>
<feature type="compositionally biased region" description="Acidic residues" evidence="1">
    <location>
        <begin position="93"/>
        <end position="103"/>
    </location>
</feature>
<feature type="compositionally biased region" description="Acidic residues" evidence="1">
    <location>
        <begin position="161"/>
        <end position="190"/>
    </location>
</feature>
<sequence length="314" mass="33097">MSDPRTNLDVEDVLSSIRRLVSQDTRAADGPAVAGVGKLVLTPSLRVNDAGEVGPSGGQAVIPDDSDAGRDAPTLEETIDELEAAVAGVEAAFEADAEDDGAESETGSVYWIDAAANEEAREAAAEDEDLASRDETAAPEAEAEAGQGDVSAAADAGREPAEEDVLDAAVDDEVEDAAEDLGAESGDDPLEVAAEAPQEAEDETAIETEDTGEEPVSAAETVDFKHRDTVPPEAEADVGMFFDAEPVDVEVERFSAETMSVMDPGEIDEDLLRAMVAALVREELQGALGERLTDRLRKLVRREVQLALGRHQRD</sequence>
<feature type="compositionally biased region" description="Basic and acidic residues" evidence="1">
    <location>
        <begin position="118"/>
        <end position="136"/>
    </location>
</feature>